<feature type="transmembrane region" description="Helical" evidence="1">
    <location>
        <begin position="336"/>
        <end position="356"/>
    </location>
</feature>
<feature type="transmembrane region" description="Helical" evidence="1">
    <location>
        <begin position="926"/>
        <end position="948"/>
    </location>
</feature>
<accession>E6PFE1</accession>
<feature type="transmembrane region" description="Helical" evidence="1">
    <location>
        <begin position="389"/>
        <end position="413"/>
    </location>
</feature>
<dbReference type="Gene3D" id="3.30.70.1440">
    <property type="entry name" value="Multidrug efflux transporter AcrB pore domain"/>
    <property type="match status" value="1"/>
</dbReference>
<dbReference type="PANTHER" id="PTHR32063:SF0">
    <property type="entry name" value="SWARMING MOTILITY PROTEIN SWRC"/>
    <property type="match status" value="1"/>
</dbReference>
<reference evidence="2" key="1">
    <citation type="submission" date="2009-10" db="EMBL/GenBank/DDBJ databases">
        <title>Diversity of trophic interactions inside an arsenic-rich microbial ecosystem.</title>
        <authorList>
            <person name="Bertin P.N."/>
            <person name="Heinrich-Salmeron A."/>
            <person name="Pelletier E."/>
            <person name="Goulhen-Chollet F."/>
            <person name="Arsene-Ploetze F."/>
            <person name="Gallien S."/>
            <person name="Calteau A."/>
            <person name="Vallenet D."/>
            <person name="Casiot C."/>
            <person name="Chane-Woon-Ming B."/>
            <person name="Giloteaux L."/>
            <person name="Barakat M."/>
            <person name="Bonnefoy V."/>
            <person name="Bruneel O."/>
            <person name="Chandler M."/>
            <person name="Cleiss J."/>
            <person name="Duran R."/>
            <person name="Elbaz-Poulichet F."/>
            <person name="Fonknechten N."/>
            <person name="Lauga B."/>
            <person name="Mornico D."/>
            <person name="Ortet P."/>
            <person name="Schaeffer C."/>
            <person name="Siguier P."/>
            <person name="Alexander Thil Smith A."/>
            <person name="Van Dorsselaer A."/>
            <person name="Weissenbach J."/>
            <person name="Medigue C."/>
            <person name="Le Paslier D."/>
        </authorList>
    </citation>
    <scope>NUCLEOTIDE SEQUENCE</scope>
</reference>
<feature type="transmembrane region" description="Helical" evidence="1">
    <location>
        <begin position="1033"/>
        <end position="1059"/>
    </location>
</feature>
<feature type="transmembrane region" description="Helical" evidence="1">
    <location>
        <begin position="954"/>
        <end position="979"/>
    </location>
</feature>
<keyword evidence="1" id="KW-0812">Transmembrane</keyword>
<dbReference type="Gene3D" id="3.30.70.1320">
    <property type="entry name" value="Multidrug efflux transporter AcrB pore domain like"/>
    <property type="match status" value="1"/>
</dbReference>
<dbReference type="SUPFAM" id="SSF82714">
    <property type="entry name" value="Multidrug efflux transporter AcrB TolC docking domain, DN and DC subdomains"/>
    <property type="match status" value="2"/>
</dbReference>
<keyword evidence="1" id="KW-1133">Transmembrane helix</keyword>
<feature type="transmembrane region" description="Helical" evidence="1">
    <location>
        <begin position="1000"/>
        <end position="1021"/>
    </location>
</feature>
<dbReference type="GO" id="GO:0005886">
    <property type="term" value="C:plasma membrane"/>
    <property type="evidence" value="ECO:0007669"/>
    <property type="project" value="TreeGrafter"/>
</dbReference>
<dbReference type="Gene3D" id="3.30.2090.10">
    <property type="entry name" value="Multidrug efflux transporter AcrB TolC docking domain, DN and DC subdomains"/>
    <property type="match status" value="2"/>
</dbReference>
<dbReference type="Gene3D" id="3.30.70.1430">
    <property type="entry name" value="Multidrug efflux transporter AcrB pore domain"/>
    <property type="match status" value="2"/>
</dbReference>
<feature type="transmembrane region" description="Helical" evidence="1">
    <location>
        <begin position="15"/>
        <end position="35"/>
    </location>
</feature>
<evidence type="ECO:0000313" key="3">
    <source>
        <dbReference type="EMBL" id="CBH76014.1"/>
    </source>
</evidence>
<dbReference type="PANTHER" id="PTHR32063">
    <property type="match status" value="1"/>
</dbReference>
<sequence>MVAVGLARFAVNRRVAVSMIALAFIVLGIFAIPRLPVALLPSFSPPVITVTVNYPNVGPYQIESLVTRPIENAVSRVNGIEMINSTSEQGQSQVRATFHYGTNLDTAAVDVQQQIDRIRNQLPNDPTLQQPQIFKFDANSLPVIRGYVTDPNYSLRDLGSLFTNQIADEFSAVNGVAQVSIGVDQQRAVMVEPDANLLAANGLSLDQLVTRIGQENVNLPAGIIRVGTNEYQVRTNALFKNAAQIGEIVVATKNGVPIYLHDVASVKDAIEEQRSFERLDGKPALGITINAQPDANIVATAAGIYGKIAQLEKRYPGMHIGIVFGQRTFILQAVNALEHTAIYGAILAVLVIFLFLHSWRSTLVVAISLPISVLGTLFGAYVFGYSLNVMTLGGLALAVGLIVDDAIVVIENIARHRAMSKDAKTASIDATGEILTAVIASSITVITVFVPLVLIPGLQGLIFTPFAVMVMVAVALSLLVAVTTVPMLSSLAGNDIAAHGDGAPGNGAVNGARNGKVSRDPFKRFAARFETQYARFERTYRSLLAHAVDRPRLVAGIALLLVIATVGIVKLGLIPTETFPPSNSRYVRFFLRTPNGTALAITNAEVQKIEKAMLRDPRVQNVGIIVGTQGLFNALPVTNQATLSVTLKSNIVGDAAAAYVAQWQKKLEKIPGLLSFGHTVDIVSNIISRGQSDLDIQIYGPSFTKLYSIAKDQVLPAVEKIRGISRPDLGITATQPELDVNIKRTTAARLGVSTADISQTIDTATAGSIASYLQIDGTQYPIVVQLPPSQRRSEASIAMLGVPLAATSSALSQSVTPSAPLTQTTLPTMPLGELANLTFGVGPSEITRQNKQREMDVTATLLNAPLGQVVDEATAAMSRITLPPGYSWQFGQSVTDQANTFASLGLIVALAILLVYMLLAAQFESLLHPLVIMLSVPLASIGVVLALLLTHRSFGLTAFIGVLMLVGIVVKNAILVVEFTNRLRARGLSAREAVLQAAPLRLRPIVMTTLATVGGMLPIAIGIEQGSQTQAPLGTVVIGGLLVSTTLSLLVIPTLYLWAATNIEPRMHRRAGGAIVVPPSAEHEPAGV</sequence>
<dbReference type="AlphaFoldDB" id="E6PFE1"/>
<dbReference type="InterPro" id="IPR027463">
    <property type="entry name" value="AcrB_DN_DC_subdom"/>
</dbReference>
<keyword evidence="1" id="KW-0472">Membrane</keyword>
<dbReference type="SUPFAM" id="SSF82693">
    <property type="entry name" value="Multidrug efflux transporter AcrB pore domain, PN1, PN2, PC1 and PC2 subdomains"/>
    <property type="match status" value="3"/>
</dbReference>
<dbReference type="EMBL" id="CABL01000005">
    <property type="protein sequence ID" value="CBH75177.1"/>
    <property type="molecule type" value="Genomic_DNA"/>
</dbReference>
<comment type="caution">
    <text evidence="2">The sequence shown here is derived from an EMBL/GenBank/DDBJ whole genome shotgun (WGS) entry which is preliminary data.</text>
</comment>
<feature type="transmembrane region" description="Helical" evidence="1">
    <location>
        <begin position="434"/>
        <end position="455"/>
    </location>
</feature>
<feature type="transmembrane region" description="Helical" evidence="1">
    <location>
        <begin position="901"/>
        <end position="919"/>
    </location>
</feature>
<evidence type="ECO:0000256" key="1">
    <source>
        <dbReference type="SAM" id="Phobius"/>
    </source>
</evidence>
<name>E6PFE1_9ZZZZ</name>
<proteinExistence type="predicted"/>
<protein>
    <submittedName>
        <fullName evidence="2">Putative nodulation protein</fullName>
    </submittedName>
</protein>
<dbReference type="Gene3D" id="1.20.1640.10">
    <property type="entry name" value="Multidrug efflux transporter AcrB transmembrane domain"/>
    <property type="match status" value="2"/>
</dbReference>
<organism evidence="2">
    <name type="scientific">mine drainage metagenome</name>
    <dbReference type="NCBI Taxonomy" id="410659"/>
    <lineage>
        <taxon>unclassified sequences</taxon>
        <taxon>metagenomes</taxon>
        <taxon>ecological metagenomes</taxon>
    </lineage>
</organism>
<feature type="transmembrane region" description="Helical" evidence="1">
    <location>
        <begin position="461"/>
        <end position="482"/>
    </location>
</feature>
<feature type="transmembrane region" description="Helical" evidence="1">
    <location>
        <begin position="363"/>
        <end position="383"/>
    </location>
</feature>
<dbReference type="PRINTS" id="PR00702">
    <property type="entry name" value="ACRIFLAVINRP"/>
</dbReference>
<feature type="transmembrane region" description="Helical" evidence="1">
    <location>
        <begin position="553"/>
        <end position="574"/>
    </location>
</feature>
<evidence type="ECO:0000313" key="2">
    <source>
        <dbReference type="EMBL" id="CBH75177.1"/>
    </source>
</evidence>
<dbReference type="InterPro" id="IPR001036">
    <property type="entry name" value="Acrflvin-R"/>
</dbReference>
<gene>
    <name evidence="2" type="ORF">CARN1_0352</name>
    <name evidence="3" type="ORF">CARN1_0494</name>
</gene>
<dbReference type="SUPFAM" id="SSF82866">
    <property type="entry name" value="Multidrug efflux transporter AcrB transmembrane domain"/>
    <property type="match status" value="2"/>
</dbReference>
<dbReference type="EMBL" id="CABL01000019">
    <property type="protein sequence ID" value="CBH76014.1"/>
    <property type="molecule type" value="Genomic_DNA"/>
</dbReference>
<dbReference type="GO" id="GO:0042910">
    <property type="term" value="F:xenobiotic transmembrane transporter activity"/>
    <property type="evidence" value="ECO:0007669"/>
    <property type="project" value="TreeGrafter"/>
</dbReference>
<dbReference type="Pfam" id="PF00873">
    <property type="entry name" value="ACR_tran"/>
    <property type="match status" value="1"/>
</dbReference>